<evidence type="ECO:0000313" key="3">
    <source>
        <dbReference type="Proteomes" id="UP001222932"/>
    </source>
</evidence>
<feature type="compositionally biased region" description="Polar residues" evidence="1">
    <location>
        <begin position="167"/>
        <end position="188"/>
    </location>
</feature>
<feature type="compositionally biased region" description="Basic and acidic residues" evidence="1">
    <location>
        <begin position="299"/>
        <end position="309"/>
    </location>
</feature>
<accession>A0AAD3YB16</accession>
<dbReference type="EMBL" id="BTCM01000003">
    <property type="protein sequence ID" value="GMK56600.1"/>
    <property type="molecule type" value="Genomic_DNA"/>
</dbReference>
<dbReference type="Proteomes" id="UP001222932">
    <property type="component" value="Unassembled WGS sequence"/>
</dbReference>
<sequence>MESTNLPSIAIDPPRSAERRRRGRGVDVMTTMPTPEKPQLHLPTPVTQRRQPDTLAPFNHKGIHLPTPQTLPRKRASPRTDDPTSPTGHTQFFFAQSAAEPPEVTERVQPRRRPGLMFAQQMGLTHTDGASDIKFGAKLGVGVGMGGAMRSSHGPVDKMTLDQQSNPFLVQPSSSRTANPFLSLSSHSRPVPSAPGTDTSYVPQVLRPSEERSLSPGLRRRPRVPLGPVPSSAAMTASALRQAMMDENNPFIAKPGEVVRPRPTREDSPHVTYVFRGSKKVFANPFFPPETEYAPSELDPTHPDFEPHPCPRPRLLFPTPAAPVAPEAHPEPQTPPRTHRTLAGFQSMDVDQGPIGDDDDLPPDLVDDSDEEEEEMPARRGMLFGPGGMKRDRGSSGFEARKRARA</sequence>
<feature type="compositionally biased region" description="Low complexity" evidence="1">
    <location>
        <begin position="318"/>
        <end position="327"/>
    </location>
</feature>
<name>A0AAD3YB16_9TREE</name>
<reference evidence="2" key="1">
    <citation type="journal article" date="2023" name="BMC Genomics">
        <title>Chromosome-level genome assemblies of Cutaneotrichosporon spp. (Trichosporonales, Basidiomycota) reveal imbalanced evolution between nucleotide sequences and chromosome synteny.</title>
        <authorList>
            <person name="Kobayashi Y."/>
            <person name="Kayamori A."/>
            <person name="Aoki K."/>
            <person name="Shiwa Y."/>
            <person name="Matsutani M."/>
            <person name="Fujita N."/>
            <person name="Sugita T."/>
            <person name="Iwasaki W."/>
            <person name="Tanaka N."/>
            <person name="Takashima M."/>
        </authorList>
    </citation>
    <scope>NUCLEOTIDE SEQUENCE</scope>
    <source>
        <strain evidence="2">HIS016</strain>
    </source>
</reference>
<feature type="compositionally biased region" description="Polar residues" evidence="1">
    <location>
        <begin position="83"/>
        <end position="94"/>
    </location>
</feature>
<evidence type="ECO:0000313" key="2">
    <source>
        <dbReference type="EMBL" id="GMK56600.1"/>
    </source>
</evidence>
<feature type="region of interest" description="Disordered" evidence="1">
    <location>
        <begin position="1"/>
        <end position="109"/>
    </location>
</feature>
<evidence type="ECO:0000256" key="1">
    <source>
        <dbReference type="SAM" id="MobiDB-lite"/>
    </source>
</evidence>
<organism evidence="2 3">
    <name type="scientific">Cutaneotrichosporon spelunceum</name>
    <dbReference type="NCBI Taxonomy" id="1672016"/>
    <lineage>
        <taxon>Eukaryota</taxon>
        <taxon>Fungi</taxon>
        <taxon>Dikarya</taxon>
        <taxon>Basidiomycota</taxon>
        <taxon>Agaricomycotina</taxon>
        <taxon>Tremellomycetes</taxon>
        <taxon>Trichosporonales</taxon>
        <taxon>Trichosporonaceae</taxon>
        <taxon>Cutaneotrichosporon</taxon>
    </lineage>
</organism>
<proteinExistence type="predicted"/>
<dbReference type="AlphaFoldDB" id="A0AAD3YB16"/>
<gene>
    <name evidence="2" type="ORF">CspeluHIS016_0304400</name>
</gene>
<feature type="compositionally biased region" description="Acidic residues" evidence="1">
    <location>
        <begin position="356"/>
        <end position="375"/>
    </location>
</feature>
<protein>
    <submittedName>
        <fullName evidence="2">Uncharacterized protein</fullName>
    </submittedName>
</protein>
<keyword evidence="3" id="KW-1185">Reference proteome</keyword>
<reference evidence="2" key="2">
    <citation type="submission" date="2023-06" db="EMBL/GenBank/DDBJ databases">
        <authorList>
            <person name="Kobayashi Y."/>
            <person name="Kayamori A."/>
            <person name="Aoki K."/>
            <person name="Shiwa Y."/>
            <person name="Fujita N."/>
            <person name="Sugita T."/>
            <person name="Iwasaki W."/>
            <person name="Tanaka N."/>
            <person name="Takashima M."/>
        </authorList>
    </citation>
    <scope>NUCLEOTIDE SEQUENCE</scope>
    <source>
        <strain evidence="2">HIS016</strain>
    </source>
</reference>
<feature type="region of interest" description="Disordered" evidence="1">
    <location>
        <begin position="167"/>
        <end position="231"/>
    </location>
</feature>
<comment type="caution">
    <text evidence="2">The sequence shown here is derived from an EMBL/GenBank/DDBJ whole genome shotgun (WGS) entry which is preliminary data.</text>
</comment>
<feature type="region of interest" description="Disordered" evidence="1">
    <location>
        <begin position="292"/>
        <end position="406"/>
    </location>
</feature>